<accession>A0ABX4W0X8</accession>
<sequence>MKINAGTLQGYLVETFENARDHASEPPQLMLLIEQMDQIFQREIFAQDFEVHPTACLLVMNAYTMLLSAVRQALWGMPYRRIQLHAQP</sequence>
<comment type="caution">
    <text evidence="1">The sequence shown here is derived from an EMBL/GenBank/DDBJ whole genome shotgun (WGS) entry which is preliminary data.</text>
</comment>
<protein>
    <submittedName>
        <fullName evidence="1">Uncharacterized protein</fullName>
    </submittedName>
</protein>
<dbReference type="EMBL" id="POUI01000001">
    <property type="protein sequence ID" value="PNF86125.1"/>
    <property type="molecule type" value="Genomic_DNA"/>
</dbReference>
<gene>
    <name evidence="1" type="ORF">CXK93_04805</name>
</gene>
<organism evidence="1 2">
    <name type="scientific">Stutzerimonas decontaminans</name>
    <dbReference type="NCBI Taxonomy" id="3022791"/>
    <lineage>
        <taxon>Bacteria</taxon>
        <taxon>Pseudomonadati</taxon>
        <taxon>Pseudomonadota</taxon>
        <taxon>Gammaproteobacteria</taxon>
        <taxon>Pseudomonadales</taxon>
        <taxon>Pseudomonadaceae</taxon>
        <taxon>Stutzerimonas</taxon>
    </lineage>
</organism>
<reference evidence="1 2" key="1">
    <citation type="submission" date="2018-01" db="EMBL/GenBank/DDBJ databases">
        <title>Denitrification phenotypes of diverse strains of Pseudomonas stutzeri.</title>
        <authorList>
            <person name="Milligan D.A."/>
            <person name="Bergaust L."/>
            <person name="Bakken L.R."/>
            <person name="Frostegard A."/>
        </authorList>
    </citation>
    <scope>NUCLEOTIDE SEQUENCE [LARGE SCALE GENOMIC DNA]</scope>
    <source>
        <strain evidence="1 2">ST27MN3</strain>
    </source>
</reference>
<evidence type="ECO:0000313" key="1">
    <source>
        <dbReference type="EMBL" id="PNF86125.1"/>
    </source>
</evidence>
<name>A0ABX4W0X8_9GAMM</name>
<proteinExistence type="predicted"/>
<dbReference type="Proteomes" id="UP000236021">
    <property type="component" value="Unassembled WGS sequence"/>
</dbReference>
<dbReference type="RefSeq" id="WP_102856796.1">
    <property type="nucleotide sequence ID" value="NZ_JAMOHT010000025.1"/>
</dbReference>
<evidence type="ECO:0000313" key="2">
    <source>
        <dbReference type="Proteomes" id="UP000236021"/>
    </source>
</evidence>
<keyword evidence="2" id="KW-1185">Reference proteome</keyword>